<proteinExistence type="predicted"/>
<accession>A0ABV5UR92</accession>
<comment type="caution">
    <text evidence="1">The sequence shown here is derived from an EMBL/GenBank/DDBJ whole genome shotgun (WGS) entry which is preliminary data.</text>
</comment>
<reference evidence="1 2" key="1">
    <citation type="submission" date="2024-09" db="EMBL/GenBank/DDBJ databases">
        <authorList>
            <person name="Sun Q."/>
            <person name="Mori K."/>
        </authorList>
    </citation>
    <scope>NUCLEOTIDE SEQUENCE [LARGE SCALE GENOMIC DNA]</scope>
    <source>
        <strain evidence="1 2">JCM 13519</strain>
    </source>
</reference>
<dbReference type="RefSeq" id="WP_345042830.1">
    <property type="nucleotide sequence ID" value="NZ_BAABED010000001.1"/>
</dbReference>
<gene>
    <name evidence="1" type="ORF">ACFFPI_07625</name>
</gene>
<keyword evidence="2" id="KW-1185">Reference proteome</keyword>
<sequence>MNIQIRSIPNDDVIALSKQLDGLHIQTGSVDHNGRLVSGTFQSAKVLPDGRIGIKLTRYMNGKHVLDSVAVQAGTDPLGRPWRTAVHVREGSQLFDTLDAA</sequence>
<dbReference type="Proteomes" id="UP001589536">
    <property type="component" value="Unassembled WGS sequence"/>
</dbReference>
<evidence type="ECO:0000313" key="1">
    <source>
        <dbReference type="EMBL" id="MFB9714025.1"/>
    </source>
</evidence>
<evidence type="ECO:0000313" key="2">
    <source>
        <dbReference type="Proteomes" id="UP001589536"/>
    </source>
</evidence>
<dbReference type="EMBL" id="JBHMBH010000019">
    <property type="protein sequence ID" value="MFB9714025.1"/>
    <property type="molecule type" value="Genomic_DNA"/>
</dbReference>
<protein>
    <submittedName>
        <fullName evidence="1">Uncharacterized protein</fullName>
    </submittedName>
</protein>
<organism evidence="1 2">
    <name type="scientific">Arthrobacter methylotrophus</name>
    <dbReference type="NCBI Taxonomy" id="121291"/>
    <lineage>
        <taxon>Bacteria</taxon>
        <taxon>Bacillati</taxon>
        <taxon>Actinomycetota</taxon>
        <taxon>Actinomycetes</taxon>
        <taxon>Micrococcales</taxon>
        <taxon>Micrococcaceae</taxon>
        <taxon>Arthrobacter</taxon>
    </lineage>
</organism>
<name>A0ABV5UR92_9MICC</name>